<comment type="caution">
    <text evidence="2">The sequence shown here is derived from an EMBL/GenBank/DDBJ whole genome shotgun (WGS) entry which is preliminary data.</text>
</comment>
<feature type="region of interest" description="Disordered" evidence="1">
    <location>
        <begin position="1"/>
        <end position="138"/>
    </location>
</feature>
<reference evidence="2 3" key="1">
    <citation type="journal article" date="2016" name="Sci. Rep.">
        <title>The genome sequence of the outbreeding globe artichoke constructed de novo incorporating a phase-aware low-pass sequencing strategy of F1 progeny.</title>
        <authorList>
            <person name="Scaglione D."/>
            <person name="Reyes-Chin-Wo S."/>
            <person name="Acquadro A."/>
            <person name="Froenicke L."/>
            <person name="Portis E."/>
            <person name="Beitel C."/>
            <person name="Tirone M."/>
            <person name="Mauro R."/>
            <person name="Lo Monaco A."/>
            <person name="Mauromicale G."/>
            <person name="Faccioli P."/>
            <person name="Cattivelli L."/>
            <person name="Rieseberg L."/>
            <person name="Michelmore R."/>
            <person name="Lanteri S."/>
        </authorList>
    </citation>
    <scope>NUCLEOTIDE SEQUENCE [LARGE SCALE GENOMIC DNA]</scope>
    <source>
        <strain evidence="2">2C</strain>
    </source>
</reference>
<protein>
    <submittedName>
        <fullName evidence="2">Uncharacterized protein</fullName>
    </submittedName>
</protein>
<feature type="compositionally biased region" description="Basic and acidic residues" evidence="1">
    <location>
        <begin position="117"/>
        <end position="128"/>
    </location>
</feature>
<sequence>MPSGPKRRKAAKKKQVKESNNSNSSSTTHSHHGESDGGELCSPAAQDQHNHQVPFTEGEVVAVEKNEAGLYQNQSVTVESTEKAGKEEEGSTEIDKGSKLSKSQNSSSSSISSSVDDESHVSEKKVVELESAPVAESVHSIESFPKKIAHEVKDSGVETSSVLHPVKPVDSLLEAESHANDCTQIEKLVPKSLFSEQMLVVNGSALKDNCSTSSEVGESAVVENGTAKSPSPEENASLEARDDDVAVSTHPMGSISEPETSQYSDKQVGPFKTDHVMVLRSWESNYKTRVLYISVVPILWRYRYVNFAMKVSSQT</sequence>
<accession>A0A103Y1N0</accession>
<evidence type="ECO:0000313" key="2">
    <source>
        <dbReference type="EMBL" id="KVI00846.1"/>
    </source>
</evidence>
<dbReference type="AlphaFoldDB" id="A0A103Y1N0"/>
<dbReference type="PANTHER" id="PTHR37187">
    <property type="entry name" value="EXPRESSED PROTEIN"/>
    <property type="match status" value="1"/>
</dbReference>
<keyword evidence="3" id="KW-1185">Reference proteome</keyword>
<organism evidence="2 3">
    <name type="scientific">Cynara cardunculus var. scolymus</name>
    <name type="common">Globe artichoke</name>
    <name type="synonym">Cynara scolymus</name>
    <dbReference type="NCBI Taxonomy" id="59895"/>
    <lineage>
        <taxon>Eukaryota</taxon>
        <taxon>Viridiplantae</taxon>
        <taxon>Streptophyta</taxon>
        <taxon>Embryophyta</taxon>
        <taxon>Tracheophyta</taxon>
        <taxon>Spermatophyta</taxon>
        <taxon>Magnoliopsida</taxon>
        <taxon>eudicotyledons</taxon>
        <taxon>Gunneridae</taxon>
        <taxon>Pentapetalae</taxon>
        <taxon>asterids</taxon>
        <taxon>campanulids</taxon>
        <taxon>Asterales</taxon>
        <taxon>Asteraceae</taxon>
        <taxon>Carduoideae</taxon>
        <taxon>Cardueae</taxon>
        <taxon>Carduinae</taxon>
        <taxon>Cynara</taxon>
    </lineage>
</organism>
<evidence type="ECO:0000313" key="3">
    <source>
        <dbReference type="Proteomes" id="UP000243975"/>
    </source>
</evidence>
<dbReference type="EMBL" id="LEKV01003215">
    <property type="protein sequence ID" value="KVI00846.1"/>
    <property type="molecule type" value="Genomic_DNA"/>
</dbReference>
<feature type="compositionally biased region" description="Low complexity" evidence="1">
    <location>
        <begin position="100"/>
        <end position="114"/>
    </location>
</feature>
<feature type="compositionally biased region" description="Low complexity" evidence="1">
    <location>
        <begin position="18"/>
        <end position="28"/>
    </location>
</feature>
<dbReference type="Proteomes" id="UP000243975">
    <property type="component" value="Unassembled WGS sequence"/>
</dbReference>
<evidence type="ECO:0000256" key="1">
    <source>
        <dbReference type="SAM" id="MobiDB-lite"/>
    </source>
</evidence>
<feature type="region of interest" description="Disordered" evidence="1">
    <location>
        <begin position="212"/>
        <end position="267"/>
    </location>
</feature>
<dbReference type="PANTHER" id="PTHR37187:SF7">
    <property type="entry name" value="EXPRESSED PROTEIN"/>
    <property type="match status" value="1"/>
</dbReference>
<name>A0A103Y1N0_CYNCS</name>
<dbReference type="Gramene" id="KVI00846">
    <property type="protein sequence ID" value="KVI00846"/>
    <property type="gene ID" value="Ccrd_020895"/>
</dbReference>
<gene>
    <name evidence="2" type="ORF">Ccrd_020895</name>
</gene>
<feature type="compositionally biased region" description="Basic and acidic residues" evidence="1">
    <location>
        <begin position="80"/>
        <end position="98"/>
    </location>
</feature>
<proteinExistence type="predicted"/>
<feature type="compositionally biased region" description="Basic residues" evidence="1">
    <location>
        <begin position="1"/>
        <end position="15"/>
    </location>
</feature>